<dbReference type="RefSeq" id="WP_341414979.1">
    <property type="nucleotide sequence ID" value="NZ_JBBPCC010000004.1"/>
</dbReference>
<accession>A0ABU9DGJ3</accession>
<organism evidence="1 2">
    <name type="scientific">Paenibacillus filicis</name>
    <dbReference type="NCBI Taxonomy" id="669464"/>
    <lineage>
        <taxon>Bacteria</taxon>
        <taxon>Bacillati</taxon>
        <taxon>Bacillota</taxon>
        <taxon>Bacilli</taxon>
        <taxon>Bacillales</taxon>
        <taxon>Paenibacillaceae</taxon>
        <taxon>Paenibacillus</taxon>
    </lineage>
</organism>
<keyword evidence="2" id="KW-1185">Reference proteome</keyword>
<protein>
    <submittedName>
        <fullName evidence="1">Uncharacterized protein</fullName>
    </submittedName>
</protein>
<evidence type="ECO:0000313" key="2">
    <source>
        <dbReference type="Proteomes" id="UP001469365"/>
    </source>
</evidence>
<reference evidence="1 2" key="1">
    <citation type="submission" date="2024-04" db="EMBL/GenBank/DDBJ databases">
        <title>draft genome sequnece of Paenibacillus filicis.</title>
        <authorList>
            <person name="Kim D.-U."/>
        </authorList>
    </citation>
    <scope>NUCLEOTIDE SEQUENCE [LARGE SCALE GENOMIC DNA]</scope>
    <source>
        <strain evidence="1 2">KACC14197</strain>
    </source>
</reference>
<comment type="caution">
    <text evidence="1">The sequence shown here is derived from an EMBL/GenBank/DDBJ whole genome shotgun (WGS) entry which is preliminary data.</text>
</comment>
<dbReference type="EMBL" id="JBBPCC010000004">
    <property type="protein sequence ID" value="MEK8127916.1"/>
    <property type="molecule type" value="Genomic_DNA"/>
</dbReference>
<gene>
    <name evidence="1" type="ORF">WMW72_08395</name>
</gene>
<evidence type="ECO:0000313" key="1">
    <source>
        <dbReference type="EMBL" id="MEK8127916.1"/>
    </source>
</evidence>
<dbReference type="Proteomes" id="UP001469365">
    <property type="component" value="Unassembled WGS sequence"/>
</dbReference>
<sequence>MVRDADIAQQQLYPLRRRPRFHFRAFPQALYVSKNILQDDHPLGTLTIKLYGSAIETLLDTVSSNRMNAVLYCPLKERCCFANTPSSSEMSAYLQALDRGGSMSISEKTGKKQGRASCRLRS</sequence>
<name>A0ABU9DGJ3_9BACL</name>
<proteinExistence type="predicted"/>